<keyword evidence="8" id="KW-1185">Reference proteome</keyword>
<name>A0AAV8SLF6_9ROSI</name>
<dbReference type="Proteomes" id="UP001159364">
    <property type="component" value="Linkage Group LG10"/>
</dbReference>
<dbReference type="GO" id="GO:0042626">
    <property type="term" value="F:ATPase-coupled transmembrane transporter activity"/>
    <property type="evidence" value="ECO:0007669"/>
    <property type="project" value="TreeGrafter"/>
</dbReference>
<dbReference type="GO" id="GO:0016020">
    <property type="term" value="C:membrane"/>
    <property type="evidence" value="ECO:0007669"/>
    <property type="project" value="InterPro"/>
</dbReference>
<accession>A0AAV8SLF6</accession>
<dbReference type="PANTHER" id="PTHR24223:SF369">
    <property type="entry name" value="ABC TRANSPORTER C FAMILY MEMBER 10"/>
    <property type="match status" value="1"/>
</dbReference>
<evidence type="ECO:0000313" key="8">
    <source>
        <dbReference type="Proteomes" id="UP001159364"/>
    </source>
</evidence>
<comment type="caution">
    <text evidence="7">The sequence shown here is derived from an EMBL/GenBank/DDBJ whole genome shotgun (WGS) entry which is preliminary data.</text>
</comment>
<evidence type="ECO:0000256" key="3">
    <source>
        <dbReference type="ARBA" id="ARBA00022840"/>
    </source>
</evidence>
<keyword evidence="1" id="KW-0812">Transmembrane</keyword>
<sequence>MTIRAFEEEGHFFAKCLDLIDANSSPFFHNFAAKEWLIQRLETIGNCVLASAALCIALLPPGTFSSGFVGMTMSHGLSMNLSLVLAIENQCTLANHIVSVERLNQHMHIPSEAPEVMEDNRPPPTWPAAGNVDICDLQVLGKCQLRDTVQEKKERLDSSVVKDGSNWSMGQKQLFCLGHALIRKSQILVLDEATASVDNGTNMILQKTIRTEFGDCTVITLAHRIPTVMDYDLVLSMEDG</sequence>
<keyword evidence="4" id="KW-1133">Transmembrane helix</keyword>
<dbReference type="Gene3D" id="1.20.1560.10">
    <property type="entry name" value="ABC transporter type 1, transmembrane domain"/>
    <property type="match status" value="1"/>
</dbReference>
<dbReference type="Gene3D" id="3.40.50.300">
    <property type="entry name" value="P-loop containing nucleotide triphosphate hydrolases"/>
    <property type="match status" value="1"/>
</dbReference>
<protein>
    <recommendedName>
        <fullName evidence="6">ABC transporter domain-containing protein</fullName>
    </recommendedName>
</protein>
<dbReference type="GO" id="GO:0016887">
    <property type="term" value="F:ATP hydrolysis activity"/>
    <property type="evidence" value="ECO:0007669"/>
    <property type="project" value="InterPro"/>
</dbReference>
<dbReference type="SUPFAM" id="SSF52540">
    <property type="entry name" value="P-loop containing nucleoside triphosphate hydrolases"/>
    <property type="match status" value="1"/>
</dbReference>
<keyword evidence="3" id="KW-0067">ATP-binding</keyword>
<keyword evidence="2" id="KW-0547">Nucleotide-binding</keyword>
<organism evidence="7 8">
    <name type="scientific">Erythroxylum novogranatense</name>
    <dbReference type="NCBI Taxonomy" id="1862640"/>
    <lineage>
        <taxon>Eukaryota</taxon>
        <taxon>Viridiplantae</taxon>
        <taxon>Streptophyta</taxon>
        <taxon>Embryophyta</taxon>
        <taxon>Tracheophyta</taxon>
        <taxon>Spermatophyta</taxon>
        <taxon>Magnoliopsida</taxon>
        <taxon>eudicotyledons</taxon>
        <taxon>Gunneridae</taxon>
        <taxon>Pentapetalae</taxon>
        <taxon>rosids</taxon>
        <taxon>fabids</taxon>
        <taxon>Malpighiales</taxon>
        <taxon>Erythroxylaceae</taxon>
        <taxon>Erythroxylum</taxon>
    </lineage>
</organism>
<dbReference type="GO" id="GO:0005524">
    <property type="term" value="F:ATP binding"/>
    <property type="evidence" value="ECO:0007669"/>
    <property type="project" value="UniProtKB-KW"/>
</dbReference>
<dbReference type="Pfam" id="PF00005">
    <property type="entry name" value="ABC_tran"/>
    <property type="match status" value="1"/>
</dbReference>
<evidence type="ECO:0000259" key="6">
    <source>
        <dbReference type="Pfam" id="PF00005"/>
    </source>
</evidence>
<feature type="domain" description="ABC transporter" evidence="6">
    <location>
        <begin position="155"/>
        <end position="195"/>
    </location>
</feature>
<dbReference type="SUPFAM" id="SSF90123">
    <property type="entry name" value="ABC transporter transmembrane region"/>
    <property type="match status" value="1"/>
</dbReference>
<gene>
    <name evidence="7" type="ORF">K2173_011840</name>
</gene>
<proteinExistence type="predicted"/>
<dbReference type="InterPro" id="IPR050173">
    <property type="entry name" value="ABC_transporter_C-like"/>
</dbReference>
<keyword evidence="5" id="KW-0472">Membrane</keyword>
<evidence type="ECO:0000256" key="1">
    <source>
        <dbReference type="ARBA" id="ARBA00022692"/>
    </source>
</evidence>
<dbReference type="InterPro" id="IPR036640">
    <property type="entry name" value="ABC1_TM_sf"/>
</dbReference>
<reference evidence="7 8" key="1">
    <citation type="submission" date="2021-09" db="EMBL/GenBank/DDBJ databases">
        <title>Genomic insights and catalytic innovation underlie evolution of tropane alkaloids biosynthesis.</title>
        <authorList>
            <person name="Wang Y.-J."/>
            <person name="Tian T."/>
            <person name="Huang J.-P."/>
            <person name="Huang S.-X."/>
        </authorList>
    </citation>
    <scope>NUCLEOTIDE SEQUENCE [LARGE SCALE GENOMIC DNA]</scope>
    <source>
        <strain evidence="7">KIB-2018</strain>
        <tissue evidence="7">Leaf</tissue>
    </source>
</reference>
<evidence type="ECO:0000313" key="7">
    <source>
        <dbReference type="EMBL" id="KAJ8753072.1"/>
    </source>
</evidence>
<dbReference type="InterPro" id="IPR027417">
    <property type="entry name" value="P-loop_NTPase"/>
</dbReference>
<evidence type="ECO:0000256" key="4">
    <source>
        <dbReference type="ARBA" id="ARBA00022989"/>
    </source>
</evidence>
<evidence type="ECO:0000256" key="2">
    <source>
        <dbReference type="ARBA" id="ARBA00022741"/>
    </source>
</evidence>
<dbReference type="EMBL" id="JAIWQS010000010">
    <property type="protein sequence ID" value="KAJ8753072.1"/>
    <property type="molecule type" value="Genomic_DNA"/>
</dbReference>
<dbReference type="AlphaFoldDB" id="A0AAV8SLF6"/>
<dbReference type="PANTHER" id="PTHR24223">
    <property type="entry name" value="ATP-BINDING CASSETTE SUB-FAMILY C"/>
    <property type="match status" value="1"/>
</dbReference>
<evidence type="ECO:0000256" key="5">
    <source>
        <dbReference type="ARBA" id="ARBA00023136"/>
    </source>
</evidence>
<dbReference type="InterPro" id="IPR003439">
    <property type="entry name" value="ABC_transporter-like_ATP-bd"/>
</dbReference>